<evidence type="ECO:0000313" key="1">
    <source>
        <dbReference type="EMBL" id="ATF08661.1"/>
    </source>
</evidence>
<proteinExistence type="predicted"/>
<keyword evidence="2" id="KW-1185">Reference proteome</keyword>
<accession>A0A291B6P1</accession>
<dbReference type="KEGG" id="elux:BTN50_0117"/>
<dbReference type="Proteomes" id="UP000218160">
    <property type="component" value="Chromosome 1"/>
</dbReference>
<dbReference type="AlphaFoldDB" id="A0A291B6P1"/>
<name>A0A291B6P1_9GAMM</name>
<dbReference type="EMBL" id="CP020660">
    <property type="protein sequence ID" value="ATF08661.1"/>
    <property type="molecule type" value="Genomic_DNA"/>
</dbReference>
<organism evidence="1 2">
    <name type="scientific">Candidatus Enterovibrio altilux</name>
    <dbReference type="NCBI Taxonomy" id="1927128"/>
    <lineage>
        <taxon>Bacteria</taxon>
        <taxon>Pseudomonadati</taxon>
        <taxon>Pseudomonadota</taxon>
        <taxon>Gammaproteobacteria</taxon>
        <taxon>Vibrionales</taxon>
        <taxon>Vibrionaceae</taxon>
        <taxon>Enterovibrio</taxon>
    </lineage>
</organism>
<gene>
    <name evidence="1" type="ORF">BTN50_0117</name>
</gene>
<evidence type="ECO:0000313" key="2">
    <source>
        <dbReference type="Proteomes" id="UP000218160"/>
    </source>
</evidence>
<sequence>MKIYSGGGLKVKKHCIDGKRRVWHKLHLALNINTHKIIASELSASNVTNDEVLSNLFKQTCQKN</sequence>
<reference evidence="2" key="1">
    <citation type="submission" date="2017-04" db="EMBL/GenBank/DDBJ databases">
        <title>Genome evolution of the luminous symbionts of deep sea anglerfish.</title>
        <authorList>
            <person name="Hendry T.A."/>
        </authorList>
    </citation>
    <scope>NUCLEOTIDE SEQUENCE [LARGE SCALE GENOMIC DNA]</scope>
</reference>
<protein>
    <submittedName>
        <fullName evidence="1">Mobile element protein</fullName>
    </submittedName>
</protein>